<dbReference type="InterPro" id="IPR036582">
    <property type="entry name" value="Mao_N_sf"/>
</dbReference>
<sequence>MKKFVAGFVAAILLTSSFLFVYADDIKEYVCTKVKYDILVDGEVYKDDNLPALVYEGNTYLPVRNFCNLLGADVEWNDELCRAELRTSNYDINETQKYTFSTYKGKTAITYNNNTYLPIIYFINLGVKNKPIENTGLELIYKSKSYIVQISNSNDLIVAPLPHHKEVYFYININILENNLGVEIN</sequence>
<protein>
    <recommendedName>
        <fullName evidence="2">Copper amine oxidase-like N-terminal domain-containing protein</fullName>
    </recommendedName>
</protein>
<feature type="domain" description="Copper amine oxidase-like N-terminal" evidence="2">
    <location>
        <begin position="40"/>
        <end position="122"/>
    </location>
</feature>
<feature type="chain" id="PRO_5039414538" description="Copper amine oxidase-like N-terminal domain-containing protein" evidence="1">
    <location>
        <begin position="24"/>
        <end position="185"/>
    </location>
</feature>
<organism evidence="3 4">
    <name type="scientific">Vallitalea guaymasensis</name>
    <dbReference type="NCBI Taxonomy" id="1185412"/>
    <lineage>
        <taxon>Bacteria</taxon>
        <taxon>Bacillati</taxon>
        <taxon>Bacillota</taxon>
        <taxon>Clostridia</taxon>
        <taxon>Lachnospirales</taxon>
        <taxon>Vallitaleaceae</taxon>
        <taxon>Vallitalea</taxon>
    </lineage>
</organism>
<dbReference type="Pfam" id="PF07833">
    <property type="entry name" value="Cu_amine_oxidN1"/>
    <property type="match status" value="1"/>
</dbReference>
<dbReference type="Proteomes" id="UP000677305">
    <property type="component" value="Chromosome"/>
</dbReference>
<reference evidence="3 4" key="1">
    <citation type="submission" date="2020-07" db="EMBL/GenBank/DDBJ databases">
        <title>Vallitalea guaymasensis genome.</title>
        <authorList>
            <person name="Postec A."/>
        </authorList>
    </citation>
    <scope>NUCLEOTIDE SEQUENCE [LARGE SCALE GENOMIC DNA]</scope>
    <source>
        <strain evidence="3 4">Ra1766G1</strain>
    </source>
</reference>
<evidence type="ECO:0000259" key="2">
    <source>
        <dbReference type="Pfam" id="PF07833"/>
    </source>
</evidence>
<evidence type="ECO:0000313" key="3">
    <source>
        <dbReference type="EMBL" id="QUH29637.1"/>
    </source>
</evidence>
<dbReference type="RefSeq" id="WP_212693655.1">
    <property type="nucleotide sequence ID" value="NZ_CP058561.1"/>
</dbReference>
<gene>
    <name evidence="3" type="ORF">HYG85_12260</name>
</gene>
<keyword evidence="4" id="KW-1185">Reference proteome</keyword>
<dbReference type="KEGG" id="vgu:HYG85_12260"/>
<name>A0A8J8MB32_9FIRM</name>
<evidence type="ECO:0000313" key="4">
    <source>
        <dbReference type="Proteomes" id="UP000677305"/>
    </source>
</evidence>
<dbReference type="AlphaFoldDB" id="A0A8J8MB32"/>
<feature type="signal peptide" evidence="1">
    <location>
        <begin position="1"/>
        <end position="23"/>
    </location>
</feature>
<dbReference type="InterPro" id="IPR012854">
    <property type="entry name" value="Cu_amine_oxidase-like_N"/>
</dbReference>
<accession>A0A8J8MB32</accession>
<keyword evidence="1" id="KW-0732">Signal</keyword>
<dbReference type="SUPFAM" id="SSF55383">
    <property type="entry name" value="Copper amine oxidase, domain N"/>
    <property type="match status" value="1"/>
</dbReference>
<dbReference type="EMBL" id="CP058561">
    <property type="protein sequence ID" value="QUH29637.1"/>
    <property type="molecule type" value="Genomic_DNA"/>
</dbReference>
<proteinExistence type="predicted"/>
<evidence type="ECO:0000256" key="1">
    <source>
        <dbReference type="SAM" id="SignalP"/>
    </source>
</evidence>